<evidence type="ECO:0000256" key="4">
    <source>
        <dbReference type="ARBA" id="ARBA00022643"/>
    </source>
</evidence>
<comment type="cofactor">
    <cofactor evidence="1">
        <name>FMN</name>
        <dbReference type="ChEBI" id="CHEBI:58210"/>
    </cofactor>
</comment>
<dbReference type="InterPro" id="IPR029479">
    <property type="entry name" value="Nitroreductase"/>
</dbReference>
<keyword evidence="4" id="KW-0288">FMN</keyword>
<dbReference type="PANTHER" id="PTHR43673:SF2">
    <property type="entry name" value="NITROREDUCTASE"/>
    <property type="match status" value="1"/>
</dbReference>
<keyword evidence="3" id="KW-0285">Flavoprotein</keyword>
<evidence type="ECO:0000256" key="5">
    <source>
        <dbReference type="ARBA" id="ARBA00023002"/>
    </source>
</evidence>
<protein>
    <submittedName>
        <fullName evidence="7">Nitroreductase family protein</fullName>
    </submittedName>
</protein>
<dbReference type="InterPro" id="IPR000415">
    <property type="entry name" value="Nitroreductase-like"/>
</dbReference>
<comment type="caution">
    <text evidence="7">The sequence shown here is derived from an EMBL/GenBank/DDBJ whole genome shotgun (WGS) entry which is preliminary data.</text>
</comment>
<reference evidence="7" key="1">
    <citation type="submission" date="2020-08" db="EMBL/GenBank/DDBJ databases">
        <title>Genome public.</title>
        <authorList>
            <person name="Liu C."/>
            <person name="Sun Q."/>
        </authorList>
    </citation>
    <scope>NUCLEOTIDE SEQUENCE</scope>
    <source>
        <strain evidence="7">NSJ-53</strain>
    </source>
</reference>
<feature type="domain" description="Nitroreductase" evidence="6">
    <location>
        <begin position="8"/>
        <end position="60"/>
    </location>
</feature>
<evidence type="ECO:0000256" key="2">
    <source>
        <dbReference type="ARBA" id="ARBA00007118"/>
    </source>
</evidence>
<evidence type="ECO:0000313" key="8">
    <source>
        <dbReference type="Proteomes" id="UP000623172"/>
    </source>
</evidence>
<sequence length="166" mass="18507">MEVLQAMETRRSIRSFTCEDVPLEDLKKIVNAGRLAPTGKNCQDWRFVIITDEDKRRAIAGGTANGPYVKDGGAIVVILVGRGNATPLFDTGTAMENMMLMAHELGYGSVWVNSYRRDHSSMVHSIVHGPEDMEVMAMLEVGRVKDWPHAPEKKSLEDVVIYNQFA</sequence>
<name>A0A926D4Z6_9FIRM</name>
<comment type="similarity">
    <text evidence="2">Belongs to the nitroreductase family.</text>
</comment>
<evidence type="ECO:0000313" key="7">
    <source>
        <dbReference type="EMBL" id="MBC8531447.1"/>
    </source>
</evidence>
<evidence type="ECO:0000256" key="1">
    <source>
        <dbReference type="ARBA" id="ARBA00001917"/>
    </source>
</evidence>
<organism evidence="7 8">
    <name type="scientific">Gehongia tenuis</name>
    <dbReference type="NCBI Taxonomy" id="2763655"/>
    <lineage>
        <taxon>Bacteria</taxon>
        <taxon>Bacillati</taxon>
        <taxon>Bacillota</taxon>
        <taxon>Clostridia</taxon>
        <taxon>Christensenellales</taxon>
        <taxon>Christensenellaceae</taxon>
        <taxon>Gehongia</taxon>
    </lineage>
</organism>
<dbReference type="AlphaFoldDB" id="A0A926D4Z6"/>
<proteinExistence type="inferred from homology"/>
<dbReference type="Gene3D" id="3.40.109.10">
    <property type="entry name" value="NADH Oxidase"/>
    <property type="match status" value="1"/>
</dbReference>
<feature type="domain" description="Nitroreductase" evidence="6">
    <location>
        <begin position="81"/>
        <end position="142"/>
    </location>
</feature>
<keyword evidence="5" id="KW-0560">Oxidoreductase</keyword>
<dbReference type="EMBL" id="JACRSR010000002">
    <property type="protein sequence ID" value="MBC8531447.1"/>
    <property type="molecule type" value="Genomic_DNA"/>
</dbReference>
<evidence type="ECO:0000256" key="3">
    <source>
        <dbReference type="ARBA" id="ARBA00022630"/>
    </source>
</evidence>
<accession>A0A926D4Z6</accession>
<dbReference type="GO" id="GO:0016491">
    <property type="term" value="F:oxidoreductase activity"/>
    <property type="evidence" value="ECO:0007669"/>
    <property type="project" value="UniProtKB-KW"/>
</dbReference>
<dbReference type="SUPFAM" id="SSF55469">
    <property type="entry name" value="FMN-dependent nitroreductase-like"/>
    <property type="match status" value="1"/>
</dbReference>
<dbReference type="Proteomes" id="UP000623172">
    <property type="component" value="Unassembled WGS sequence"/>
</dbReference>
<dbReference type="RefSeq" id="WP_249316037.1">
    <property type="nucleotide sequence ID" value="NZ_JACRSR010000002.1"/>
</dbReference>
<dbReference type="Pfam" id="PF00881">
    <property type="entry name" value="Nitroreductase"/>
    <property type="match status" value="2"/>
</dbReference>
<dbReference type="PANTHER" id="PTHR43673">
    <property type="entry name" value="NAD(P)H NITROREDUCTASE YDGI-RELATED"/>
    <property type="match status" value="1"/>
</dbReference>
<keyword evidence="8" id="KW-1185">Reference proteome</keyword>
<gene>
    <name evidence="7" type="ORF">H8696_06250</name>
</gene>
<evidence type="ECO:0000259" key="6">
    <source>
        <dbReference type="Pfam" id="PF00881"/>
    </source>
</evidence>